<dbReference type="InterPro" id="IPR001254">
    <property type="entry name" value="Trypsin_dom"/>
</dbReference>
<evidence type="ECO:0000313" key="4">
    <source>
        <dbReference type="EMBL" id="KAL3271230.1"/>
    </source>
</evidence>
<dbReference type="Gene3D" id="2.40.10.10">
    <property type="entry name" value="Trypsin-like serine proteases"/>
    <property type="match status" value="2"/>
</dbReference>
<keyword evidence="2" id="KW-0175">Coiled coil</keyword>
<dbReference type="InterPro" id="IPR043504">
    <property type="entry name" value="Peptidase_S1_PA_chymotrypsin"/>
</dbReference>
<reference evidence="4 5" key="1">
    <citation type="journal article" date="2021" name="BMC Biol.">
        <title>Horizontally acquired antibacterial genes associated with adaptive radiation of ladybird beetles.</title>
        <authorList>
            <person name="Li H.S."/>
            <person name="Tang X.F."/>
            <person name="Huang Y.H."/>
            <person name="Xu Z.Y."/>
            <person name="Chen M.L."/>
            <person name="Du X.Y."/>
            <person name="Qiu B.Y."/>
            <person name="Chen P.T."/>
            <person name="Zhang W."/>
            <person name="Slipinski A."/>
            <person name="Escalona H.E."/>
            <person name="Waterhouse R.M."/>
            <person name="Zwick A."/>
            <person name="Pang H."/>
        </authorList>
    </citation>
    <scope>NUCLEOTIDE SEQUENCE [LARGE SCALE GENOMIC DNA]</scope>
    <source>
        <strain evidence="4">SYSU2018</strain>
    </source>
</reference>
<comment type="caution">
    <text evidence="4">The sequence shown here is derived from an EMBL/GenBank/DDBJ whole genome shotgun (WGS) entry which is preliminary data.</text>
</comment>
<dbReference type="PROSITE" id="PS50240">
    <property type="entry name" value="TRYPSIN_DOM"/>
    <property type="match status" value="1"/>
</dbReference>
<proteinExistence type="predicted"/>
<dbReference type="EMBL" id="JABFTP020000042">
    <property type="protein sequence ID" value="KAL3271230.1"/>
    <property type="molecule type" value="Genomic_DNA"/>
</dbReference>
<dbReference type="InterPro" id="IPR009003">
    <property type="entry name" value="Peptidase_S1_PA"/>
</dbReference>
<gene>
    <name evidence="4" type="ORF">HHI36_021724</name>
</gene>
<evidence type="ECO:0000256" key="1">
    <source>
        <dbReference type="ARBA" id="ARBA00023157"/>
    </source>
</evidence>
<protein>
    <recommendedName>
        <fullName evidence="3">Peptidase S1 domain-containing protein</fullName>
    </recommendedName>
</protein>
<dbReference type="PANTHER" id="PTHR24271">
    <property type="entry name" value="KALLIKREIN-RELATED"/>
    <property type="match status" value="1"/>
</dbReference>
<name>A0ABD2MXK0_9CUCU</name>
<dbReference type="PANTHER" id="PTHR24271:SF50">
    <property type="match status" value="1"/>
</dbReference>
<feature type="coiled-coil region" evidence="2">
    <location>
        <begin position="3"/>
        <end position="37"/>
    </location>
</feature>
<dbReference type="SUPFAM" id="SSF50494">
    <property type="entry name" value="Trypsin-like serine proteases"/>
    <property type="match status" value="1"/>
</dbReference>
<evidence type="ECO:0000256" key="2">
    <source>
        <dbReference type="SAM" id="Coils"/>
    </source>
</evidence>
<evidence type="ECO:0000259" key="3">
    <source>
        <dbReference type="PROSITE" id="PS50240"/>
    </source>
</evidence>
<organism evidence="4 5">
    <name type="scientific">Cryptolaemus montrouzieri</name>
    <dbReference type="NCBI Taxonomy" id="559131"/>
    <lineage>
        <taxon>Eukaryota</taxon>
        <taxon>Metazoa</taxon>
        <taxon>Ecdysozoa</taxon>
        <taxon>Arthropoda</taxon>
        <taxon>Hexapoda</taxon>
        <taxon>Insecta</taxon>
        <taxon>Pterygota</taxon>
        <taxon>Neoptera</taxon>
        <taxon>Endopterygota</taxon>
        <taxon>Coleoptera</taxon>
        <taxon>Polyphaga</taxon>
        <taxon>Cucujiformia</taxon>
        <taxon>Coccinelloidea</taxon>
        <taxon>Coccinellidae</taxon>
        <taxon>Scymninae</taxon>
        <taxon>Scymnini</taxon>
        <taxon>Cryptolaemus</taxon>
    </lineage>
</organism>
<accession>A0ABD2MXK0</accession>
<dbReference type="PRINTS" id="PR00722">
    <property type="entry name" value="CHYMOTRYPSIN"/>
</dbReference>
<dbReference type="Proteomes" id="UP001516400">
    <property type="component" value="Unassembled WGS sequence"/>
</dbReference>
<dbReference type="Pfam" id="PF00089">
    <property type="entry name" value="Trypsin"/>
    <property type="match status" value="1"/>
</dbReference>
<dbReference type="AlphaFoldDB" id="A0ABD2MXK0"/>
<feature type="domain" description="Peptidase S1" evidence="3">
    <location>
        <begin position="85"/>
        <end position="291"/>
    </location>
</feature>
<sequence length="330" mass="38528">MALKRNKRNIENQKHNIKNVESSNSTYENIQEEFEEKLPKITILNNEEIDVSKWLKNWRDILAVNPVLRTEKPTKPAVMYIDEWKYSYRVTLYDSGTYNISNFICSGILVASQWVLTSAFCNLKENVDILIGVHTLPKNISHHNRYYVQKQVYSLSENLVLIQMDRPVQWNFVAPDIGSMKLKEIKNLLRLGKCRILSWVPVEIENNIFELREYPQLRARINKNDKEKLSQNSLDIVPHENYGLCNKEFGSPILCDGVVTGLLLNAEEDCRSNMTMELLCPVLEWITFFTKEDAYFEVTARKITPNNLALKNTLPYIDLMCILLAYYVMY</sequence>
<evidence type="ECO:0000313" key="5">
    <source>
        <dbReference type="Proteomes" id="UP001516400"/>
    </source>
</evidence>
<dbReference type="InterPro" id="IPR001314">
    <property type="entry name" value="Peptidase_S1A"/>
</dbReference>
<keyword evidence="1" id="KW-1015">Disulfide bond</keyword>
<keyword evidence="5" id="KW-1185">Reference proteome</keyword>